<organism evidence="1 2">
    <name type="scientific">Prunus armeniaca</name>
    <name type="common">Apricot</name>
    <name type="synonym">Armeniaca vulgaris</name>
    <dbReference type="NCBI Taxonomy" id="36596"/>
    <lineage>
        <taxon>Eukaryota</taxon>
        <taxon>Viridiplantae</taxon>
        <taxon>Streptophyta</taxon>
        <taxon>Embryophyta</taxon>
        <taxon>Tracheophyta</taxon>
        <taxon>Spermatophyta</taxon>
        <taxon>Magnoliopsida</taxon>
        <taxon>eudicotyledons</taxon>
        <taxon>Gunneridae</taxon>
        <taxon>Pentapetalae</taxon>
        <taxon>rosids</taxon>
        <taxon>fabids</taxon>
        <taxon>Rosales</taxon>
        <taxon>Rosaceae</taxon>
        <taxon>Amygdaloideae</taxon>
        <taxon>Amygdaleae</taxon>
        <taxon>Prunus</taxon>
    </lineage>
</organism>
<proteinExistence type="predicted"/>
<sequence>MDRVGAKDGGQRKRMFKNNQLGVTNLVIGMLQNLMTETNRQDEVKLKLGKICGMGEVMGWAGTREVLRLGQVA</sequence>
<protein>
    <submittedName>
        <fullName evidence="1">Uncharacterized protein</fullName>
    </submittedName>
</protein>
<name>A0A6J5VNZ7_PRUAR</name>
<dbReference type="AlphaFoldDB" id="A0A6J5VNZ7"/>
<reference evidence="1 2" key="1">
    <citation type="submission" date="2020-05" db="EMBL/GenBank/DDBJ databases">
        <authorList>
            <person name="Campoy J."/>
            <person name="Schneeberger K."/>
            <person name="Spophaly S."/>
        </authorList>
    </citation>
    <scope>NUCLEOTIDE SEQUENCE [LARGE SCALE GENOMIC DNA]</scope>
    <source>
        <strain evidence="1">PruArmRojPasFocal</strain>
    </source>
</reference>
<evidence type="ECO:0000313" key="1">
    <source>
        <dbReference type="EMBL" id="CAB4289554.1"/>
    </source>
</evidence>
<accession>A0A6J5VNZ7</accession>
<dbReference type="Proteomes" id="UP000507222">
    <property type="component" value="Unassembled WGS sequence"/>
</dbReference>
<gene>
    <name evidence="1" type="ORF">CURHAP_LOCUS48574</name>
</gene>
<evidence type="ECO:0000313" key="2">
    <source>
        <dbReference type="Proteomes" id="UP000507222"/>
    </source>
</evidence>
<dbReference type="EMBL" id="CAEKDK010000008">
    <property type="protein sequence ID" value="CAB4289554.1"/>
    <property type="molecule type" value="Genomic_DNA"/>
</dbReference>